<keyword evidence="1" id="KW-0418">Kinase</keyword>
<dbReference type="SUPFAM" id="SSF55874">
    <property type="entry name" value="ATPase domain of HSP90 chaperone/DNA topoisomerase II/histidine kinase"/>
    <property type="match status" value="1"/>
</dbReference>
<sequence length="200" mass="21909">MARGTPCPGSDHMYDVPTVRSTIRSSSLVPRQRTGPVVPLPSEAPAKPMHERSLPHSNARGFPIRRRFPGLASQIRHARRFVARQLGDCPELSTVTLLTSEIATNAVRHSSSGSPGGKFEVVVHAAEGWARVEVRDLGGTQLPRPQHRDPYDVSEYGRGLDLVEALAAKWGVESRADGLGRTVWFEVVWDSTAKTSPTDR</sequence>
<dbReference type="AlphaFoldDB" id="Q47MJ2"/>
<dbReference type="Pfam" id="PF13581">
    <property type="entry name" value="HATPase_c_2"/>
    <property type="match status" value="1"/>
</dbReference>
<protein>
    <recommendedName>
        <fullName evidence="3">Histidine kinase/HSP90-like ATPase domain-containing protein</fullName>
    </recommendedName>
</protein>
<dbReference type="HOGENOM" id="CLU_090336_14_1_11"/>
<name>Q47MJ2_THEFY</name>
<proteinExistence type="predicted"/>
<evidence type="ECO:0000313" key="4">
    <source>
        <dbReference type="EMBL" id="AAZ56328.1"/>
    </source>
</evidence>
<dbReference type="InterPro" id="IPR036890">
    <property type="entry name" value="HATPase_C_sf"/>
</dbReference>
<dbReference type="PANTHER" id="PTHR35526:SF3">
    <property type="entry name" value="ANTI-SIGMA-F FACTOR RSBW"/>
    <property type="match status" value="1"/>
</dbReference>
<gene>
    <name evidence="4" type="ordered locus">Tfu_2295</name>
</gene>
<feature type="region of interest" description="Disordered" evidence="2">
    <location>
        <begin position="23"/>
        <end position="61"/>
    </location>
</feature>
<keyword evidence="1" id="KW-0723">Serine/threonine-protein kinase</keyword>
<dbReference type="GO" id="GO:0004674">
    <property type="term" value="F:protein serine/threonine kinase activity"/>
    <property type="evidence" value="ECO:0007669"/>
    <property type="project" value="UniProtKB-KW"/>
</dbReference>
<evidence type="ECO:0000256" key="2">
    <source>
        <dbReference type="SAM" id="MobiDB-lite"/>
    </source>
</evidence>
<dbReference type="eggNOG" id="COG2172">
    <property type="taxonomic scope" value="Bacteria"/>
</dbReference>
<dbReference type="InterPro" id="IPR050267">
    <property type="entry name" value="Anti-sigma-factor_SerPK"/>
</dbReference>
<evidence type="ECO:0000259" key="3">
    <source>
        <dbReference type="Pfam" id="PF13581"/>
    </source>
</evidence>
<keyword evidence="1" id="KW-0808">Transferase</keyword>
<dbReference type="Gene3D" id="3.30.565.10">
    <property type="entry name" value="Histidine kinase-like ATPase, C-terminal domain"/>
    <property type="match status" value="1"/>
</dbReference>
<accession>Q47MJ2</accession>
<dbReference type="KEGG" id="tfu:Tfu_2295"/>
<organism evidence="4">
    <name type="scientific">Thermobifida fusca (strain YX)</name>
    <dbReference type="NCBI Taxonomy" id="269800"/>
    <lineage>
        <taxon>Bacteria</taxon>
        <taxon>Bacillati</taxon>
        <taxon>Actinomycetota</taxon>
        <taxon>Actinomycetes</taxon>
        <taxon>Streptosporangiales</taxon>
        <taxon>Nocardiopsidaceae</taxon>
        <taxon>Thermobifida</taxon>
    </lineage>
</organism>
<evidence type="ECO:0000256" key="1">
    <source>
        <dbReference type="ARBA" id="ARBA00022527"/>
    </source>
</evidence>
<dbReference type="CDD" id="cd16936">
    <property type="entry name" value="HATPase_RsbW-like"/>
    <property type="match status" value="1"/>
</dbReference>
<dbReference type="InterPro" id="IPR003594">
    <property type="entry name" value="HATPase_dom"/>
</dbReference>
<dbReference type="STRING" id="269800.Tfu_2295"/>
<dbReference type="PANTHER" id="PTHR35526">
    <property type="entry name" value="ANTI-SIGMA-F FACTOR RSBW-RELATED"/>
    <property type="match status" value="1"/>
</dbReference>
<feature type="domain" description="Histidine kinase/HSP90-like ATPase" evidence="3">
    <location>
        <begin position="73"/>
        <end position="185"/>
    </location>
</feature>
<dbReference type="EMBL" id="CP000088">
    <property type="protein sequence ID" value="AAZ56328.1"/>
    <property type="molecule type" value="Genomic_DNA"/>
</dbReference>
<reference evidence="4" key="1">
    <citation type="submission" date="2005-07" db="EMBL/GenBank/DDBJ databases">
        <title>Complete sequence of Thermobifida fusca YX.</title>
        <authorList>
            <consortium name="US DOE Joint Genome Institute"/>
            <person name="Copeland A."/>
            <person name="Lucas S."/>
            <person name="Lapidus A."/>
            <person name="Barry K."/>
            <person name="Detter J.C."/>
            <person name="Glavina T."/>
            <person name="Hammon N."/>
            <person name="Israni S."/>
            <person name="Pitluck S."/>
            <person name="Di Bartolo G."/>
            <person name="Chain P."/>
            <person name="Schmutz J."/>
            <person name="Larimer F."/>
            <person name="Land M."/>
            <person name="Lykidis A."/>
            <person name="Richardson P."/>
        </authorList>
    </citation>
    <scope>NUCLEOTIDE SEQUENCE</scope>
    <source>
        <strain evidence="4">YX</strain>
    </source>
</reference>